<evidence type="ECO:0000256" key="1">
    <source>
        <dbReference type="ARBA" id="ARBA00004651"/>
    </source>
</evidence>
<evidence type="ECO:0000256" key="6">
    <source>
        <dbReference type="ARBA" id="ARBA00022989"/>
    </source>
</evidence>
<reference evidence="11" key="1">
    <citation type="journal article" date="2018" name="Comp. Biochem. Physiol. Part D Genomics Proteomics">
        <title>Analysis of the grapevine moth Lobesia botrana antennal transcriptome and expression of odorant-binding and chemosensory proteins.</title>
        <authorList>
            <person name="Rojas V."/>
            <person name="Jimenez H."/>
            <person name="Palma-Millanao R."/>
            <person name="Gonzalez-Gonzalez A."/>
            <person name="Machuca J."/>
            <person name="Godoy R."/>
            <person name="Ceballos R."/>
            <person name="Mutis A."/>
            <person name="Venthur H."/>
        </authorList>
    </citation>
    <scope>NUCLEOTIDE SEQUENCE</scope>
</reference>
<evidence type="ECO:0000256" key="5">
    <source>
        <dbReference type="ARBA" id="ARBA00022725"/>
    </source>
</evidence>
<accession>A0A345BET9</accession>
<evidence type="ECO:0000313" key="11">
    <source>
        <dbReference type="EMBL" id="AXF48763.1"/>
    </source>
</evidence>
<feature type="transmembrane region" description="Helical" evidence="10">
    <location>
        <begin position="135"/>
        <end position="154"/>
    </location>
</feature>
<evidence type="ECO:0000256" key="9">
    <source>
        <dbReference type="ARBA" id="ARBA00023224"/>
    </source>
</evidence>
<comment type="similarity">
    <text evidence="10">Belongs to the insect chemoreceptor superfamily. Heteromeric odorant receptor channel (TC 1.A.69) family.</text>
</comment>
<evidence type="ECO:0000256" key="3">
    <source>
        <dbReference type="ARBA" id="ARBA00022606"/>
    </source>
</evidence>
<feature type="transmembrane region" description="Helical" evidence="10">
    <location>
        <begin position="303"/>
        <end position="325"/>
    </location>
</feature>
<evidence type="ECO:0000256" key="2">
    <source>
        <dbReference type="ARBA" id="ARBA00022475"/>
    </source>
</evidence>
<keyword evidence="8 10" id="KW-0675">Receptor</keyword>
<dbReference type="PANTHER" id="PTHR21137:SF35">
    <property type="entry name" value="ODORANT RECEPTOR 19A-RELATED"/>
    <property type="match status" value="1"/>
</dbReference>
<comment type="caution">
    <text evidence="10">Lacks conserved residue(s) required for the propagation of feature annotation.</text>
</comment>
<sequence>MSINKFLNSLEDPNNPILGPTIAGLKFSGLLLPESKTRKNVYIFLHMSCFLLAATEYIDIWFVKNDTMLLMANLKVSMLATISVFKVSTFLIWQKRWIKILSYVSKTNLEQIKSTDLINHQILAKMTKYCRKVTYIYWSLTYFTAISIILQPIMKYVLSSTYRENLRTGEENYLQVISSYVPFDKTTLPGYIAAFFYQSTETLFAAAWIASFDSNAIVIMTFFHLEIELLKRDSSKIFGSPNSYVGRQELEKRIKNCHARHVNMMRHAKLFNSCLSPIMLLYMLVCSIMLCVTTYQMSVENSFIQKCMTAEFLVFGVSQLFLYCWHSNSVFYASQELHQGPYESAWWRNTSHRKDVLILIMQFRKIVVFSAGPFSDLTLPTFISILKGAYSYYTILSQSNEYSNQ</sequence>
<feature type="transmembrane region" description="Helical" evidence="10">
    <location>
        <begin position="270"/>
        <end position="297"/>
    </location>
</feature>
<keyword evidence="6 10" id="KW-1133">Transmembrane helix</keyword>
<dbReference type="EMBL" id="MG816578">
    <property type="protein sequence ID" value="AXF48763.1"/>
    <property type="molecule type" value="mRNA"/>
</dbReference>
<feature type="transmembrane region" description="Helical" evidence="10">
    <location>
        <begin position="41"/>
        <end position="62"/>
    </location>
</feature>
<keyword evidence="5 10" id="KW-0552">Olfaction</keyword>
<dbReference type="Pfam" id="PF02949">
    <property type="entry name" value="7tm_6"/>
    <property type="match status" value="1"/>
</dbReference>
<proteinExistence type="evidence at transcript level"/>
<dbReference type="PANTHER" id="PTHR21137">
    <property type="entry name" value="ODORANT RECEPTOR"/>
    <property type="match status" value="1"/>
</dbReference>
<dbReference type="GO" id="GO:0005549">
    <property type="term" value="F:odorant binding"/>
    <property type="evidence" value="ECO:0007669"/>
    <property type="project" value="InterPro"/>
</dbReference>
<dbReference type="GO" id="GO:0004984">
    <property type="term" value="F:olfactory receptor activity"/>
    <property type="evidence" value="ECO:0007669"/>
    <property type="project" value="InterPro"/>
</dbReference>
<evidence type="ECO:0000256" key="10">
    <source>
        <dbReference type="RuleBase" id="RU351113"/>
    </source>
</evidence>
<keyword evidence="7 10" id="KW-0472">Membrane</keyword>
<feature type="transmembrane region" description="Helical" evidence="10">
    <location>
        <begin position="74"/>
        <end position="93"/>
    </location>
</feature>
<evidence type="ECO:0000256" key="7">
    <source>
        <dbReference type="ARBA" id="ARBA00023136"/>
    </source>
</evidence>
<keyword evidence="2" id="KW-1003">Cell membrane</keyword>
<protein>
    <recommendedName>
        <fullName evidence="10">Odorant receptor</fullName>
    </recommendedName>
</protein>
<comment type="subcellular location">
    <subcellularLocation>
        <location evidence="1 10">Cell membrane</location>
        <topology evidence="1 10">Multi-pass membrane protein</topology>
    </subcellularLocation>
</comment>
<dbReference type="InterPro" id="IPR004117">
    <property type="entry name" value="7tm6_olfct_rcpt"/>
</dbReference>
<name>A0A345BET9_9NEOP</name>
<organism evidence="11">
    <name type="scientific">Lobesia botrana</name>
    <dbReference type="NCBI Taxonomy" id="209534"/>
    <lineage>
        <taxon>Eukaryota</taxon>
        <taxon>Metazoa</taxon>
        <taxon>Ecdysozoa</taxon>
        <taxon>Arthropoda</taxon>
        <taxon>Hexapoda</taxon>
        <taxon>Insecta</taxon>
        <taxon>Pterygota</taxon>
        <taxon>Neoptera</taxon>
        <taxon>Endopterygota</taxon>
        <taxon>Lepidoptera</taxon>
        <taxon>Glossata</taxon>
        <taxon>Ditrysia</taxon>
        <taxon>Tortricoidea</taxon>
        <taxon>Tortricidae</taxon>
        <taxon>Olethreutinae</taxon>
        <taxon>Olethreutini</taxon>
        <taxon>Lobesia</taxon>
    </lineage>
</organism>
<keyword evidence="3 10" id="KW-0716">Sensory transduction</keyword>
<evidence type="ECO:0000256" key="4">
    <source>
        <dbReference type="ARBA" id="ARBA00022692"/>
    </source>
</evidence>
<dbReference type="GO" id="GO:0005886">
    <property type="term" value="C:plasma membrane"/>
    <property type="evidence" value="ECO:0007669"/>
    <property type="project" value="UniProtKB-SubCell"/>
</dbReference>
<keyword evidence="4 10" id="KW-0812">Transmembrane</keyword>
<keyword evidence="9 10" id="KW-0807">Transducer</keyword>
<dbReference type="AlphaFoldDB" id="A0A345BET9"/>
<dbReference type="GO" id="GO:0007165">
    <property type="term" value="P:signal transduction"/>
    <property type="evidence" value="ECO:0007669"/>
    <property type="project" value="UniProtKB-KW"/>
</dbReference>
<evidence type="ECO:0000256" key="8">
    <source>
        <dbReference type="ARBA" id="ARBA00023170"/>
    </source>
</evidence>